<reference evidence="12" key="2">
    <citation type="submission" date="2025-08" db="UniProtKB">
        <authorList>
            <consortium name="RefSeq"/>
        </authorList>
    </citation>
    <scope>IDENTIFICATION</scope>
    <source>
        <tissue evidence="12">Leaf</tissue>
    </source>
</reference>
<evidence type="ECO:0000256" key="7">
    <source>
        <dbReference type="ARBA" id="ARBA00043855"/>
    </source>
</evidence>
<dbReference type="PANTHER" id="PTHR43874">
    <property type="entry name" value="TWO-COMPONENT RESPONSE REGULATOR"/>
    <property type="match status" value="1"/>
</dbReference>
<feature type="region of interest" description="Disordered" evidence="9">
    <location>
        <begin position="172"/>
        <end position="243"/>
    </location>
</feature>
<proteinExistence type="inferred from homology"/>
<keyword evidence="2" id="KW-0932">Cytokinin signaling pathway</keyword>
<evidence type="ECO:0000313" key="12">
    <source>
        <dbReference type="RefSeq" id="XP_021861441.1"/>
    </source>
</evidence>
<evidence type="ECO:0000256" key="1">
    <source>
        <dbReference type="ARBA" id="ARBA00022553"/>
    </source>
</evidence>
<sequence>MGMAAEPQFHVLAVDDSIIDRKLIERLLKTSSYQVTTVDSGSKALEFLGWQEVEEEPPSVSPDNLQEVEVNLIITDYCMPGMTGYDLLKKVKESSSLRNIPVVIMSSENVPSRITRCLEEGAEEFFLKPVRLSDVNRLKPHMLKAKYGLQQQDMIEVEDILIPEVKPVCQQQQQEQQSQLQQEQEPELNPEEPLHNKQHEQQQQQQQLHQQQNNNSKRKSMEDGLSQDRTRPRYNGLTTVASN</sequence>
<comment type="function">
    <text evidence="7">Functions as a response regulator involved in His-to-Asp phosphorelay signal transduction system. Phosphorylation of the Asp residue in the receiver domain activates the ability of the protein to promote the transcription of target genes. Type-A response regulators seem to act as negative regulators of the cytokinin signaling.</text>
</comment>
<feature type="compositionally biased region" description="Low complexity" evidence="9">
    <location>
        <begin position="172"/>
        <end position="183"/>
    </location>
</feature>
<feature type="compositionally biased region" description="Low complexity" evidence="9">
    <location>
        <begin position="201"/>
        <end position="215"/>
    </location>
</feature>
<dbReference type="PANTHER" id="PTHR43874:SF167">
    <property type="entry name" value="TWO-COMPONENT RESPONSE REGULATOR ARR9"/>
    <property type="match status" value="1"/>
</dbReference>
<dbReference type="Pfam" id="PF00072">
    <property type="entry name" value="Response_reg"/>
    <property type="match status" value="1"/>
</dbReference>
<dbReference type="GeneID" id="110800446"/>
<evidence type="ECO:0000313" key="11">
    <source>
        <dbReference type="Proteomes" id="UP000813463"/>
    </source>
</evidence>
<evidence type="ECO:0000259" key="10">
    <source>
        <dbReference type="PROSITE" id="PS50110"/>
    </source>
</evidence>
<comment type="similarity">
    <text evidence="6">Belongs to the ARR family. Type-A subfamily.</text>
</comment>
<accession>A0A9R0J555</accession>
<protein>
    <submittedName>
        <fullName evidence="12">Two-component response regulator ARR8</fullName>
    </submittedName>
</protein>
<dbReference type="Proteomes" id="UP000813463">
    <property type="component" value="Chromosome 1"/>
</dbReference>
<organism evidence="11 12">
    <name type="scientific">Spinacia oleracea</name>
    <name type="common">Spinach</name>
    <dbReference type="NCBI Taxonomy" id="3562"/>
    <lineage>
        <taxon>Eukaryota</taxon>
        <taxon>Viridiplantae</taxon>
        <taxon>Streptophyta</taxon>
        <taxon>Embryophyta</taxon>
        <taxon>Tracheophyta</taxon>
        <taxon>Spermatophyta</taxon>
        <taxon>Magnoliopsida</taxon>
        <taxon>eudicotyledons</taxon>
        <taxon>Gunneridae</taxon>
        <taxon>Pentapetalae</taxon>
        <taxon>Caryophyllales</taxon>
        <taxon>Chenopodiaceae</taxon>
        <taxon>Chenopodioideae</taxon>
        <taxon>Anserineae</taxon>
        <taxon>Spinacia</taxon>
    </lineage>
</organism>
<feature type="domain" description="Response regulatory" evidence="10">
    <location>
        <begin position="10"/>
        <end position="143"/>
    </location>
</feature>
<dbReference type="Gene3D" id="3.40.50.2300">
    <property type="match status" value="1"/>
</dbReference>
<name>A0A9R0J555_SPIOL</name>
<evidence type="ECO:0000256" key="2">
    <source>
        <dbReference type="ARBA" id="ARBA00022864"/>
    </source>
</evidence>
<keyword evidence="1 8" id="KW-0597">Phosphoprotein</keyword>
<evidence type="ECO:0000256" key="5">
    <source>
        <dbReference type="ARBA" id="ARBA00023163"/>
    </source>
</evidence>
<dbReference type="RefSeq" id="XP_021861441.1">
    <property type="nucleotide sequence ID" value="XM_022005749.2"/>
</dbReference>
<dbReference type="KEGG" id="soe:110800446"/>
<dbReference type="InterPro" id="IPR011006">
    <property type="entry name" value="CheY-like_superfamily"/>
</dbReference>
<feature type="modified residue" description="4-aspartylphosphate" evidence="8">
    <location>
        <position position="76"/>
    </location>
</feature>
<keyword evidence="3" id="KW-0902">Two-component regulatory system</keyword>
<evidence type="ECO:0000256" key="6">
    <source>
        <dbReference type="ARBA" id="ARBA00038244"/>
    </source>
</evidence>
<dbReference type="InterPro" id="IPR045279">
    <property type="entry name" value="ARR-like"/>
</dbReference>
<reference evidence="11" key="1">
    <citation type="journal article" date="2021" name="Nat. Commun.">
        <title>Genomic analyses provide insights into spinach domestication and the genetic basis of agronomic traits.</title>
        <authorList>
            <person name="Cai X."/>
            <person name="Sun X."/>
            <person name="Xu C."/>
            <person name="Sun H."/>
            <person name="Wang X."/>
            <person name="Ge C."/>
            <person name="Zhang Z."/>
            <person name="Wang Q."/>
            <person name="Fei Z."/>
            <person name="Jiao C."/>
            <person name="Wang Q."/>
        </authorList>
    </citation>
    <scope>NUCLEOTIDE SEQUENCE [LARGE SCALE GENOMIC DNA]</scope>
    <source>
        <strain evidence="11">cv. Varoflay</strain>
    </source>
</reference>
<dbReference type="PROSITE" id="PS50110">
    <property type="entry name" value="RESPONSE_REGULATORY"/>
    <property type="match status" value="1"/>
</dbReference>
<dbReference type="SMART" id="SM00448">
    <property type="entry name" value="REC"/>
    <property type="match status" value="1"/>
</dbReference>
<gene>
    <name evidence="12" type="primary">LOC110800446</name>
</gene>
<dbReference type="GO" id="GO:0000160">
    <property type="term" value="P:phosphorelay signal transduction system"/>
    <property type="evidence" value="ECO:0007669"/>
    <property type="project" value="UniProtKB-KW"/>
</dbReference>
<dbReference type="InterPro" id="IPR001789">
    <property type="entry name" value="Sig_transdc_resp-reg_receiver"/>
</dbReference>
<dbReference type="OrthoDB" id="60033at2759"/>
<keyword evidence="4" id="KW-0805">Transcription regulation</keyword>
<feature type="compositionally biased region" description="Basic and acidic residues" evidence="9">
    <location>
        <begin position="219"/>
        <end position="231"/>
    </location>
</feature>
<dbReference type="AlphaFoldDB" id="A0A9R0J555"/>
<keyword evidence="11" id="KW-1185">Reference proteome</keyword>
<evidence type="ECO:0000256" key="8">
    <source>
        <dbReference type="PROSITE-ProRule" id="PRU00169"/>
    </source>
</evidence>
<dbReference type="GO" id="GO:0009736">
    <property type="term" value="P:cytokinin-activated signaling pathway"/>
    <property type="evidence" value="ECO:0007669"/>
    <property type="project" value="UniProtKB-KW"/>
</dbReference>
<keyword evidence="5" id="KW-0804">Transcription</keyword>
<evidence type="ECO:0000256" key="4">
    <source>
        <dbReference type="ARBA" id="ARBA00023015"/>
    </source>
</evidence>
<evidence type="ECO:0000256" key="3">
    <source>
        <dbReference type="ARBA" id="ARBA00023012"/>
    </source>
</evidence>
<dbReference type="CDD" id="cd17581">
    <property type="entry name" value="REC_typeA_ARR"/>
    <property type="match status" value="1"/>
</dbReference>
<evidence type="ECO:0000256" key="9">
    <source>
        <dbReference type="SAM" id="MobiDB-lite"/>
    </source>
</evidence>
<dbReference type="SUPFAM" id="SSF52172">
    <property type="entry name" value="CheY-like"/>
    <property type="match status" value="1"/>
</dbReference>